<protein>
    <recommendedName>
        <fullName evidence="1">Transposable element P transposase-like RNase H C-terminal domain-containing protein</fullName>
    </recommendedName>
</protein>
<organism evidence="2 3">
    <name type="scientific">Haemaphysalis longicornis</name>
    <name type="common">Bush tick</name>
    <dbReference type="NCBI Taxonomy" id="44386"/>
    <lineage>
        <taxon>Eukaryota</taxon>
        <taxon>Metazoa</taxon>
        <taxon>Ecdysozoa</taxon>
        <taxon>Arthropoda</taxon>
        <taxon>Chelicerata</taxon>
        <taxon>Arachnida</taxon>
        <taxon>Acari</taxon>
        <taxon>Parasitiformes</taxon>
        <taxon>Ixodida</taxon>
        <taxon>Ixodoidea</taxon>
        <taxon>Ixodidae</taxon>
        <taxon>Haemaphysalinae</taxon>
        <taxon>Haemaphysalis</taxon>
    </lineage>
</organism>
<reference evidence="2 3" key="1">
    <citation type="journal article" date="2020" name="Cell">
        <title>Large-Scale Comparative Analyses of Tick Genomes Elucidate Their Genetic Diversity and Vector Capacities.</title>
        <authorList>
            <consortium name="Tick Genome and Microbiome Consortium (TIGMIC)"/>
            <person name="Jia N."/>
            <person name="Wang J."/>
            <person name="Shi W."/>
            <person name="Du L."/>
            <person name="Sun Y."/>
            <person name="Zhan W."/>
            <person name="Jiang J.F."/>
            <person name="Wang Q."/>
            <person name="Zhang B."/>
            <person name="Ji P."/>
            <person name="Bell-Sakyi L."/>
            <person name="Cui X.M."/>
            <person name="Yuan T.T."/>
            <person name="Jiang B.G."/>
            <person name="Yang W.F."/>
            <person name="Lam T.T."/>
            <person name="Chang Q.C."/>
            <person name="Ding S.J."/>
            <person name="Wang X.J."/>
            <person name="Zhu J.G."/>
            <person name="Ruan X.D."/>
            <person name="Zhao L."/>
            <person name="Wei J.T."/>
            <person name="Ye R.Z."/>
            <person name="Que T.C."/>
            <person name="Du C.H."/>
            <person name="Zhou Y.H."/>
            <person name="Cheng J.X."/>
            <person name="Dai P.F."/>
            <person name="Guo W.B."/>
            <person name="Han X.H."/>
            <person name="Huang E.J."/>
            <person name="Li L.F."/>
            <person name="Wei W."/>
            <person name="Gao Y.C."/>
            <person name="Liu J.Z."/>
            <person name="Shao H.Z."/>
            <person name="Wang X."/>
            <person name="Wang C.C."/>
            <person name="Yang T.C."/>
            <person name="Huo Q.B."/>
            <person name="Li W."/>
            <person name="Chen H.Y."/>
            <person name="Chen S.E."/>
            <person name="Zhou L.G."/>
            <person name="Ni X.B."/>
            <person name="Tian J.H."/>
            <person name="Sheng Y."/>
            <person name="Liu T."/>
            <person name="Pan Y.S."/>
            <person name="Xia L.Y."/>
            <person name="Li J."/>
            <person name="Zhao F."/>
            <person name="Cao W.C."/>
        </authorList>
    </citation>
    <scope>NUCLEOTIDE SEQUENCE [LARGE SCALE GENOMIC DNA]</scope>
    <source>
        <strain evidence="2">HaeL-2018</strain>
    </source>
</reference>
<name>A0A9J6HDK1_HAELO</name>
<dbReference type="PANTHER" id="PTHR47577">
    <property type="entry name" value="THAP DOMAIN-CONTAINING PROTEIN 6"/>
    <property type="match status" value="1"/>
</dbReference>
<comment type="caution">
    <text evidence="2">The sequence shown here is derived from an EMBL/GenBank/DDBJ whole genome shotgun (WGS) entry which is preliminary data.</text>
</comment>
<evidence type="ECO:0000313" key="2">
    <source>
        <dbReference type="EMBL" id="KAH9384960.1"/>
    </source>
</evidence>
<dbReference type="VEuPathDB" id="VectorBase:HLOH_048733"/>
<dbReference type="OrthoDB" id="7312725at2759"/>
<feature type="domain" description="Transposable element P transposase-like RNase H C-terminal" evidence="1">
    <location>
        <begin position="96"/>
        <end position="123"/>
    </location>
</feature>
<dbReference type="InterPro" id="IPR048367">
    <property type="entry name" value="TNP-like_RNaseH_C"/>
</dbReference>
<accession>A0A9J6HDK1</accession>
<proteinExistence type="predicted"/>
<dbReference type="Proteomes" id="UP000821853">
    <property type="component" value="Unassembled WGS sequence"/>
</dbReference>
<sequence length="149" mass="17253">MMLFLGAFDGLNSTSPVAEGFKAPLRPQTFEYQREVMEAAGQDFMNLELESGRPVVQDSRRMSVISLAFTLKSVVMLAESIFDSELCRYICNSNLGQDPLEMYFSCIQQRGGWNNNPSAVQFRLDYRRRLFMLLCWLRKRQTCKHSFKV</sequence>
<evidence type="ECO:0000313" key="3">
    <source>
        <dbReference type="Proteomes" id="UP000821853"/>
    </source>
</evidence>
<keyword evidence="3" id="KW-1185">Reference proteome</keyword>
<dbReference type="Pfam" id="PF21789">
    <property type="entry name" value="TNP-like_RNaseH_C"/>
    <property type="match status" value="1"/>
</dbReference>
<dbReference type="OMA" id="FEYQREV"/>
<dbReference type="EMBL" id="JABSTR010003543">
    <property type="protein sequence ID" value="KAH9384960.1"/>
    <property type="molecule type" value="Genomic_DNA"/>
</dbReference>
<evidence type="ECO:0000259" key="1">
    <source>
        <dbReference type="Pfam" id="PF21789"/>
    </source>
</evidence>
<gene>
    <name evidence="2" type="ORF">HPB48_026986</name>
</gene>
<dbReference type="PANTHER" id="PTHR47577:SF2">
    <property type="entry name" value="THAP DOMAIN CONTAINING 9"/>
    <property type="match status" value="1"/>
</dbReference>
<dbReference type="AlphaFoldDB" id="A0A9J6HDK1"/>